<accession>A0AAD5SPI4</accession>
<organism evidence="1 2">
    <name type="scientific">Physocladia obscura</name>
    <dbReference type="NCBI Taxonomy" id="109957"/>
    <lineage>
        <taxon>Eukaryota</taxon>
        <taxon>Fungi</taxon>
        <taxon>Fungi incertae sedis</taxon>
        <taxon>Chytridiomycota</taxon>
        <taxon>Chytridiomycota incertae sedis</taxon>
        <taxon>Chytridiomycetes</taxon>
        <taxon>Chytridiales</taxon>
        <taxon>Chytriomycetaceae</taxon>
        <taxon>Physocladia</taxon>
    </lineage>
</organism>
<comment type="caution">
    <text evidence="1">The sequence shown here is derived from an EMBL/GenBank/DDBJ whole genome shotgun (WGS) entry which is preliminary data.</text>
</comment>
<dbReference type="AlphaFoldDB" id="A0AAD5SPI4"/>
<proteinExistence type="predicted"/>
<keyword evidence="2" id="KW-1185">Reference proteome</keyword>
<protein>
    <submittedName>
        <fullName evidence="1">Uncharacterized protein</fullName>
    </submittedName>
</protein>
<dbReference type="EMBL" id="JADGJH010004068">
    <property type="protein sequence ID" value="KAJ3087386.1"/>
    <property type="molecule type" value="Genomic_DNA"/>
</dbReference>
<feature type="non-terminal residue" evidence="1">
    <location>
        <position position="264"/>
    </location>
</feature>
<evidence type="ECO:0000313" key="1">
    <source>
        <dbReference type="EMBL" id="KAJ3087386.1"/>
    </source>
</evidence>
<dbReference type="Proteomes" id="UP001211907">
    <property type="component" value="Unassembled WGS sequence"/>
</dbReference>
<evidence type="ECO:0000313" key="2">
    <source>
        <dbReference type="Proteomes" id="UP001211907"/>
    </source>
</evidence>
<gene>
    <name evidence="1" type="ORF">HK100_008378</name>
</gene>
<name>A0AAD5SPI4_9FUNG</name>
<reference evidence="1" key="1">
    <citation type="submission" date="2020-05" db="EMBL/GenBank/DDBJ databases">
        <title>Phylogenomic resolution of chytrid fungi.</title>
        <authorList>
            <person name="Stajich J.E."/>
            <person name="Amses K."/>
            <person name="Simmons R."/>
            <person name="Seto K."/>
            <person name="Myers J."/>
            <person name="Bonds A."/>
            <person name="Quandt C.A."/>
            <person name="Barry K."/>
            <person name="Liu P."/>
            <person name="Grigoriev I."/>
            <person name="Longcore J.E."/>
            <person name="James T.Y."/>
        </authorList>
    </citation>
    <scope>NUCLEOTIDE SEQUENCE</scope>
    <source>
        <strain evidence="1">JEL0513</strain>
    </source>
</reference>
<sequence>MDKRTTKKQHAVALTQDVRALWASQLASQPVSYHQINVSQALTAITQSASLVASIPANTTLDRRAILPSLSPDPDLNDYPFVPDVLRIIELEYDWNLDKDSGDDTISIAPSDDKLYEEYYSQTPAPETNTESKDEDEDVMDSVVPELYEGIALSPLRKKNYVKLLNSSTGKIVEPPQKNCQECNVPMDWKVAGALQKQKAGNYTYQGDCAGECQKIGVNDDPDTGNPHKMAEHREIQKQAAEAADEAEKKQIMMESSFYAHNQA</sequence>